<feature type="region of interest" description="Disordered" evidence="2">
    <location>
        <begin position="28"/>
        <end position="49"/>
    </location>
</feature>
<gene>
    <name evidence="4" type="ORF">BU204_05220</name>
</gene>
<evidence type="ECO:0000313" key="4">
    <source>
        <dbReference type="EMBL" id="OLF18663.1"/>
    </source>
</evidence>
<protein>
    <recommendedName>
        <fullName evidence="3">Solute-binding protein family 3/N-terminal domain-containing protein</fullName>
    </recommendedName>
</protein>
<dbReference type="PANTHER" id="PTHR35936:SF17">
    <property type="entry name" value="ARGININE-BINDING EXTRACELLULAR PROTEIN ARTP"/>
    <property type="match status" value="1"/>
</dbReference>
<evidence type="ECO:0000259" key="3">
    <source>
        <dbReference type="SMART" id="SM00062"/>
    </source>
</evidence>
<accession>A0A1Q8CWD7</accession>
<dbReference type="PROSITE" id="PS51318">
    <property type="entry name" value="TAT"/>
    <property type="match status" value="1"/>
</dbReference>
<dbReference type="SUPFAM" id="SSF53850">
    <property type="entry name" value="Periplasmic binding protein-like II"/>
    <property type="match status" value="1"/>
</dbReference>
<evidence type="ECO:0000313" key="5">
    <source>
        <dbReference type="Proteomes" id="UP000185596"/>
    </source>
</evidence>
<keyword evidence="1" id="KW-0732">Signal</keyword>
<dbReference type="Gene3D" id="3.40.190.10">
    <property type="entry name" value="Periplasmic binding protein-like II"/>
    <property type="match status" value="2"/>
</dbReference>
<dbReference type="STRING" id="1912961.BU204_05220"/>
<dbReference type="AlphaFoldDB" id="A0A1Q8CWD7"/>
<dbReference type="RefSeq" id="WP_075124393.1">
    <property type="nucleotide sequence ID" value="NZ_MSIE01000006.1"/>
</dbReference>
<dbReference type="PANTHER" id="PTHR35936">
    <property type="entry name" value="MEMBRANE-BOUND LYTIC MUREIN TRANSGLYCOSYLASE F"/>
    <property type="match status" value="1"/>
</dbReference>
<dbReference type="OrthoDB" id="9768183at2"/>
<comment type="caution">
    <text evidence="4">The sequence shown here is derived from an EMBL/GenBank/DDBJ whole genome shotgun (WGS) entry which is preliminary data.</text>
</comment>
<evidence type="ECO:0000256" key="2">
    <source>
        <dbReference type="SAM" id="MobiDB-lite"/>
    </source>
</evidence>
<dbReference type="EMBL" id="MSIE01000006">
    <property type="protein sequence ID" value="OLF18663.1"/>
    <property type="molecule type" value="Genomic_DNA"/>
</dbReference>
<proteinExistence type="predicted"/>
<reference evidence="4 5" key="1">
    <citation type="submission" date="2016-12" db="EMBL/GenBank/DDBJ databases">
        <title>The draft genome sequence of Actinophytocola sp. 11-183.</title>
        <authorList>
            <person name="Wang W."/>
            <person name="Yuan L."/>
        </authorList>
    </citation>
    <scope>NUCLEOTIDE SEQUENCE [LARGE SCALE GENOMIC DNA]</scope>
    <source>
        <strain evidence="4 5">11-183</strain>
    </source>
</reference>
<dbReference type="PROSITE" id="PS51257">
    <property type="entry name" value="PROKAR_LIPOPROTEIN"/>
    <property type="match status" value="1"/>
</dbReference>
<sequence length="297" mass="30865">MSWTRREFLTRTAALGVFGAGASACSSTVDGSPRPGAAPPPAEQSVAPSGVPSIRLGIVQYQPYTVEQNGEAAGPVPDVARAVLAKLGHSDVGIELFRDEPAVVAGLRAERFDLVGGVAVRAELCRETRYSLPDTVTGTALIVPSDNPKGLRTYAEVVAAKAKVAVMTGLAERQDAMRAGVPAADVVEVPVAHQLVDAVRGGQVDCAAFDDVAARDMARVLGDGAVVTTESFFPPGRSPVIGAYLFSAASAADLLEPFNATLRELHDSGEWLELVEPYGFTAANQPPPGLTTEQACG</sequence>
<dbReference type="Proteomes" id="UP000185596">
    <property type="component" value="Unassembled WGS sequence"/>
</dbReference>
<dbReference type="Pfam" id="PF00497">
    <property type="entry name" value="SBP_bac_3"/>
    <property type="match status" value="1"/>
</dbReference>
<dbReference type="InterPro" id="IPR001638">
    <property type="entry name" value="Solute-binding_3/MltF_N"/>
</dbReference>
<organism evidence="4 5">
    <name type="scientific">Actinophytocola xanthii</name>
    <dbReference type="NCBI Taxonomy" id="1912961"/>
    <lineage>
        <taxon>Bacteria</taxon>
        <taxon>Bacillati</taxon>
        <taxon>Actinomycetota</taxon>
        <taxon>Actinomycetes</taxon>
        <taxon>Pseudonocardiales</taxon>
        <taxon>Pseudonocardiaceae</taxon>
    </lineage>
</organism>
<dbReference type="SMART" id="SM00062">
    <property type="entry name" value="PBPb"/>
    <property type="match status" value="1"/>
</dbReference>
<keyword evidence="5" id="KW-1185">Reference proteome</keyword>
<dbReference type="InterPro" id="IPR006311">
    <property type="entry name" value="TAT_signal"/>
</dbReference>
<evidence type="ECO:0000256" key="1">
    <source>
        <dbReference type="ARBA" id="ARBA00022729"/>
    </source>
</evidence>
<feature type="domain" description="Solute-binding protein family 3/N-terminal" evidence="3">
    <location>
        <begin position="53"/>
        <end position="282"/>
    </location>
</feature>
<name>A0A1Q8CWD7_9PSEU</name>